<dbReference type="AlphaFoldDB" id="A0A226ENH8"/>
<keyword evidence="4" id="KW-1185">Reference proteome</keyword>
<keyword evidence="1" id="KW-1133">Transmembrane helix</keyword>
<feature type="chain" id="PRO_5012443431" evidence="2">
    <location>
        <begin position="21"/>
        <end position="342"/>
    </location>
</feature>
<feature type="transmembrane region" description="Helical" evidence="1">
    <location>
        <begin position="298"/>
        <end position="319"/>
    </location>
</feature>
<evidence type="ECO:0000256" key="2">
    <source>
        <dbReference type="SAM" id="SignalP"/>
    </source>
</evidence>
<evidence type="ECO:0000313" key="4">
    <source>
        <dbReference type="Proteomes" id="UP000198287"/>
    </source>
</evidence>
<organism evidence="3 4">
    <name type="scientific">Folsomia candida</name>
    <name type="common">Springtail</name>
    <dbReference type="NCBI Taxonomy" id="158441"/>
    <lineage>
        <taxon>Eukaryota</taxon>
        <taxon>Metazoa</taxon>
        <taxon>Ecdysozoa</taxon>
        <taxon>Arthropoda</taxon>
        <taxon>Hexapoda</taxon>
        <taxon>Collembola</taxon>
        <taxon>Entomobryomorpha</taxon>
        <taxon>Isotomoidea</taxon>
        <taxon>Isotomidae</taxon>
        <taxon>Proisotominae</taxon>
        <taxon>Folsomia</taxon>
    </lineage>
</organism>
<keyword evidence="2" id="KW-0732">Signal</keyword>
<comment type="caution">
    <text evidence="3">The sequence shown here is derived from an EMBL/GenBank/DDBJ whole genome shotgun (WGS) entry which is preliminary data.</text>
</comment>
<proteinExistence type="predicted"/>
<gene>
    <name evidence="3" type="ORF">Fcan01_06389</name>
</gene>
<keyword evidence="1" id="KW-0812">Transmembrane</keyword>
<name>A0A226ENH8_FOLCA</name>
<dbReference type="EMBL" id="LNIX01000003">
    <property type="protein sequence ID" value="OXA58768.1"/>
    <property type="molecule type" value="Genomic_DNA"/>
</dbReference>
<evidence type="ECO:0000256" key="1">
    <source>
        <dbReference type="SAM" id="Phobius"/>
    </source>
</evidence>
<accession>A0A226ENH8</accession>
<keyword evidence="1" id="KW-0472">Membrane</keyword>
<dbReference type="Proteomes" id="UP000198287">
    <property type="component" value="Unassembled WGS sequence"/>
</dbReference>
<evidence type="ECO:0000313" key="3">
    <source>
        <dbReference type="EMBL" id="OXA58768.1"/>
    </source>
</evidence>
<reference evidence="3 4" key="1">
    <citation type="submission" date="2015-12" db="EMBL/GenBank/DDBJ databases">
        <title>The genome of Folsomia candida.</title>
        <authorList>
            <person name="Faddeeva A."/>
            <person name="Derks M.F."/>
            <person name="Anvar Y."/>
            <person name="Smit S."/>
            <person name="Van Straalen N."/>
            <person name="Roelofs D."/>
        </authorList>
    </citation>
    <scope>NUCLEOTIDE SEQUENCE [LARGE SCALE GENOMIC DNA]</scope>
    <source>
        <strain evidence="3 4">VU population</strain>
        <tissue evidence="3">Whole body</tissue>
    </source>
</reference>
<protein>
    <submittedName>
        <fullName evidence="3">Uncharacterized protein</fullName>
    </submittedName>
</protein>
<sequence length="342" mass="38408">MNIFHPAFAIFLFLSSVSLPCIENSVIDTTEFQDPFDKFFASDENINDETLTEPDVQIQRPTQQWDNSSCLSITISCKIIISVKTKNVQPVEFIQTFAHEENQQFSNCPMTAANSDTSSREKRDTIEEPIKLWGDGGIYILEVAFQIPREIRDILDSQKTIRIKFAFDPESEEYLLYGVGIEGAFPEDVYSLVVTQLKRDASTYSLIPAHIGNSSLCAETTWSGNSPSSSEIQAFVTFNDFYFKMVQQRVGDPIENITGVDLRNSQVTDVCPPLPADAEDEYDVDPLVHQSSLPVDRIIVVCAAVAGILFIGSILVFSYRLHNKGSGKITEPRNPFWCAYRN</sequence>
<feature type="signal peptide" evidence="2">
    <location>
        <begin position="1"/>
        <end position="20"/>
    </location>
</feature>